<reference evidence="2" key="1">
    <citation type="journal article" date="2011" name="Science">
        <title>The plant cell wall-decomposing machinery underlies the functional diversity of forest fungi.</title>
        <authorList>
            <person name="Eastwood D.C."/>
            <person name="Floudas D."/>
            <person name="Binder M."/>
            <person name="Majcherczyk A."/>
            <person name="Schneider P."/>
            <person name="Aerts A."/>
            <person name="Asiegbu F.O."/>
            <person name="Baker S.E."/>
            <person name="Barry K."/>
            <person name="Bendiksby M."/>
            <person name="Blumentritt M."/>
            <person name="Coutinho P.M."/>
            <person name="Cullen D."/>
            <person name="de Vries R.P."/>
            <person name="Gathman A."/>
            <person name="Goodell B."/>
            <person name="Henrissat B."/>
            <person name="Ihrmark K."/>
            <person name="Kauserud H."/>
            <person name="Kohler A."/>
            <person name="LaButti K."/>
            <person name="Lapidus A."/>
            <person name="Lavin J.L."/>
            <person name="Lee Y.-H."/>
            <person name="Lindquist E."/>
            <person name="Lilly W."/>
            <person name="Lucas S."/>
            <person name="Morin E."/>
            <person name="Murat C."/>
            <person name="Oguiza J.A."/>
            <person name="Park J."/>
            <person name="Pisabarro A.G."/>
            <person name="Riley R."/>
            <person name="Rosling A."/>
            <person name="Salamov A."/>
            <person name="Schmidt O."/>
            <person name="Schmutz J."/>
            <person name="Skrede I."/>
            <person name="Stenlid J."/>
            <person name="Wiebenga A."/>
            <person name="Xie X."/>
            <person name="Kuees U."/>
            <person name="Hibbett D.S."/>
            <person name="Hoffmeister D."/>
            <person name="Hoegberg N."/>
            <person name="Martin F."/>
            <person name="Grigoriev I.V."/>
            <person name="Watkinson S.C."/>
        </authorList>
    </citation>
    <scope>NUCLEOTIDE SEQUENCE [LARGE SCALE GENOMIC DNA]</scope>
    <source>
        <strain evidence="2">strain S7.3</strain>
    </source>
</reference>
<proteinExistence type="predicted"/>
<dbReference type="Proteomes" id="UP000008063">
    <property type="component" value="Unassembled WGS sequence"/>
</dbReference>
<gene>
    <name evidence="1" type="ORF">SERLA73DRAFT_176605</name>
</gene>
<name>F8PNA3_SERL3</name>
<organism evidence="2">
    <name type="scientific">Serpula lacrymans var. lacrymans (strain S7.3)</name>
    <name type="common">Dry rot fungus</name>
    <dbReference type="NCBI Taxonomy" id="936435"/>
    <lineage>
        <taxon>Eukaryota</taxon>
        <taxon>Fungi</taxon>
        <taxon>Dikarya</taxon>
        <taxon>Basidiomycota</taxon>
        <taxon>Agaricomycotina</taxon>
        <taxon>Agaricomycetes</taxon>
        <taxon>Agaricomycetidae</taxon>
        <taxon>Boletales</taxon>
        <taxon>Coniophorineae</taxon>
        <taxon>Serpulaceae</taxon>
        <taxon>Serpula</taxon>
    </lineage>
</organism>
<dbReference type="InParanoid" id="F8PNA3"/>
<accession>F8PNA3</accession>
<protein>
    <submittedName>
        <fullName evidence="1">Uncharacterized protein</fullName>
    </submittedName>
</protein>
<dbReference type="AlphaFoldDB" id="F8PNA3"/>
<dbReference type="EMBL" id="GL945476">
    <property type="protein sequence ID" value="EGO03085.1"/>
    <property type="molecule type" value="Genomic_DNA"/>
</dbReference>
<keyword evidence="2" id="KW-1185">Reference proteome</keyword>
<dbReference type="HOGENOM" id="CLU_2869001_0_0_1"/>
<evidence type="ECO:0000313" key="1">
    <source>
        <dbReference type="EMBL" id="EGO03085.1"/>
    </source>
</evidence>
<sequence>MKRLRTNVVVLCNFSTTTVTNTWKHVLKWCTMDSRSSRVGAVVSTCVRRYVIYTWPMDEPLNVR</sequence>
<evidence type="ECO:0000313" key="2">
    <source>
        <dbReference type="Proteomes" id="UP000008063"/>
    </source>
</evidence>